<evidence type="ECO:0000313" key="12">
    <source>
        <dbReference type="Proteomes" id="UP001519343"/>
    </source>
</evidence>
<dbReference type="EMBL" id="JAGGKT010000007">
    <property type="protein sequence ID" value="MBP1932719.1"/>
    <property type="molecule type" value="Genomic_DNA"/>
</dbReference>
<comment type="similarity">
    <text evidence="8">Belongs to the TRAP transporter small permease family.</text>
</comment>
<evidence type="ECO:0000256" key="3">
    <source>
        <dbReference type="ARBA" id="ARBA00022475"/>
    </source>
</evidence>
<feature type="transmembrane region" description="Helical" evidence="9">
    <location>
        <begin position="47"/>
        <end position="65"/>
    </location>
</feature>
<dbReference type="InterPro" id="IPR055348">
    <property type="entry name" value="DctQ"/>
</dbReference>
<sequence>MQRLHGLLMSGLKGTLIILMAVITFSVTWGVFTRYVLNAAASWTGELSGYCLAWITFIGSAYAIFQKTHIRFESLIEVLPRPIRLTIETIFSLAMLFFVSVLLVYGGRLALNSMGDETLSLPVTKGIIFLVLPISGAIMFIGFLVELIQLYRGDKSSSTKIAEIDKAM</sequence>
<feature type="domain" description="Tripartite ATP-independent periplasmic transporters DctQ component" evidence="10">
    <location>
        <begin position="24"/>
        <end position="152"/>
    </location>
</feature>
<evidence type="ECO:0000256" key="4">
    <source>
        <dbReference type="ARBA" id="ARBA00022519"/>
    </source>
</evidence>
<keyword evidence="7 9" id="KW-0472">Membrane</keyword>
<protein>
    <submittedName>
        <fullName evidence="11">TRAP-type C4-dicarboxylate transport system permease small subunit</fullName>
    </submittedName>
</protein>
<evidence type="ECO:0000256" key="6">
    <source>
        <dbReference type="ARBA" id="ARBA00022989"/>
    </source>
</evidence>
<dbReference type="Proteomes" id="UP001519343">
    <property type="component" value="Unassembled WGS sequence"/>
</dbReference>
<name>A0ABS4GR34_9BACL</name>
<evidence type="ECO:0000256" key="8">
    <source>
        <dbReference type="ARBA" id="ARBA00038436"/>
    </source>
</evidence>
<reference evidence="11 12" key="1">
    <citation type="submission" date="2021-03" db="EMBL/GenBank/DDBJ databases">
        <title>Genomic Encyclopedia of Type Strains, Phase IV (KMG-IV): sequencing the most valuable type-strain genomes for metagenomic binning, comparative biology and taxonomic classification.</title>
        <authorList>
            <person name="Goeker M."/>
        </authorList>
    </citation>
    <scope>NUCLEOTIDE SEQUENCE [LARGE SCALE GENOMIC DNA]</scope>
    <source>
        <strain evidence="11 12">DSM 24738</strain>
    </source>
</reference>
<dbReference type="InterPro" id="IPR007387">
    <property type="entry name" value="TRAP_DctQ"/>
</dbReference>
<keyword evidence="6 9" id="KW-1133">Transmembrane helix</keyword>
<evidence type="ECO:0000256" key="7">
    <source>
        <dbReference type="ARBA" id="ARBA00023136"/>
    </source>
</evidence>
<feature type="transmembrane region" description="Helical" evidence="9">
    <location>
        <begin position="126"/>
        <end position="148"/>
    </location>
</feature>
<evidence type="ECO:0000256" key="9">
    <source>
        <dbReference type="SAM" id="Phobius"/>
    </source>
</evidence>
<dbReference type="PANTHER" id="PTHR35011:SF2">
    <property type="entry name" value="2,3-DIKETO-L-GULONATE TRAP TRANSPORTER SMALL PERMEASE PROTEIN YIAM"/>
    <property type="match status" value="1"/>
</dbReference>
<keyword evidence="12" id="KW-1185">Reference proteome</keyword>
<evidence type="ECO:0000256" key="5">
    <source>
        <dbReference type="ARBA" id="ARBA00022692"/>
    </source>
</evidence>
<evidence type="ECO:0000256" key="2">
    <source>
        <dbReference type="ARBA" id="ARBA00022448"/>
    </source>
</evidence>
<dbReference type="PANTHER" id="PTHR35011">
    <property type="entry name" value="2,3-DIKETO-L-GULONATE TRAP TRANSPORTER SMALL PERMEASE PROTEIN YIAM"/>
    <property type="match status" value="1"/>
</dbReference>
<keyword evidence="5 9" id="KW-0812">Transmembrane</keyword>
<dbReference type="RefSeq" id="WP_209810747.1">
    <property type="nucleotide sequence ID" value="NZ_JAGGKT010000007.1"/>
</dbReference>
<keyword evidence="4" id="KW-0997">Cell inner membrane</keyword>
<evidence type="ECO:0000259" key="10">
    <source>
        <dbReference type="Pfam" id="PF04290"/>
    </source>
</evidence>
<organism evidence="11 12">
    <name type="scientific">Ammoniphilus resinae</name>
    <dbReference type="NCBI Taxonomy" id="861532"/>
    <lineage>
        <taxon>Bacteria</taxon>
        <taxon>Bacillati</taxon>
        <taxon>Bacillota</taxon>
        <taxon>Bacilli</taxon>
        <taxon>Bacillales</taxon>
        <taxon>Paenibacillaceae</taxon>
        <taxon>Aneurinibacillus group</taxon>
        <taxon>Ammoniphilus</taxon>
    </lineage>
</organism>
<evidence type="ECO:0000256" key="1">
    <source>
        <dbReference type="ARBA" id="ARBA00004429"/>
    </source>
</evidence>
<feature type="transmembrane region" description="Helical" evidence="9">
    <location>
        <begin position="85"/>
        <end position="106"/>
    </location>
</feature>
<gene>
    <name evidence="11" type="ORF">J2Z37_002727</name>
</gene>
<keyword evidence="2" id="KW-0813">Transport</keyword>
<feature type="transmembrane region" description="Helical" evidence="9">
    <location>
        <begin position="12"/>
        <end position="32"/>
    </location>
</feature>
<accession>A0ABS4GR34</accession>
<comment type="subcellular location">
    <subcellularLocation>
        <location evidence="1">Cell inner membrane</location>
        <topology evidence="1">Multi-pass membrane protein</topology>
    </subcellularLocation>
</comment>
<dbReference type="Pfam" id="PF04290">
    <property type="entry name" value="DctQ"/>
    <property type="match status" value="1"/>
</dbReference>
<keyword evidence="3" id="KW-1003">Cell membrane</keyword>
<comment type="caution">
    <text evidence="11">The sequence shown here is derived from an EMBL/GenBank/DDBJ whole genome shotgun (WGS) entry which is preliminary data.</text>
</comment>
<proteinExistence type="inferred from homology"/>
<evidence type="ECO:0000313" key="11">
    <source>
        <dbReference type="EMBL" id="MBP1932719.1"/>
    </source>
</evidence>